<evidence type="ECO:0000313" key="1">
    <source>
        <dbReference type="EnsemblMetazoa" id="AALB002286-PA"/>
    </source>
</evidence>
<name>A0A182F728_ANOAL</name>
<dbReference type="AlphaFoldDB" id="A0A182F728"/>
<dbReference type="VEuPathDB" id="VectorBase:AALB002286"/>
<sequence>MAIESIQNQTSRIVFGEKLFNTILGSVMKRRKMKMEILSVATLVSRSDHHHHRTVAARASEFCKFIQLFHENLGPPGPGCKSVLARVCLPKCT</sequence>
<accession>A0A182F728</accession>
<reference evidence="1 2" key="1">
    <citation type="journal article" date="2017" name="G3 (Bethesda)">
        <title>The Physical Genome Mapping of Anopheles albimanus Corrected Scaffold Misassemblies and Identified Interarm Rearrangements in Genus Anopheles.</title>
        <authorList>
            <person name="Artemov G.N."/>
            <person name="Peery A.N."/>
            <person name="Jiang X."/>
            <person name="Tu Z."/>
            <person name="Stegniy V.N."/>
            <person name="Sharakhova M.V."/>
            <person name="Sharakhov I.V."/>
        </authorList>
    </citation>
    <scope>NUCLEOTIDE SEQUENCE [LARGE SCALE GENOMIC DNA]</scope>
    <source>
        <strain evidence="1 2">ALBI9_A</strain>
    </source>
</reference>
<proteinExistence type="predicted"/>
<keyword evidence="2" id="KW-1185">Reference proteome</keyword>
<dbReference type="Proteomes" id="UP000069272">
    <property type="component" value="Chromosome 2R"/>
</dbReference>
<evidence type="ECO:0000313" key="2">
    <source>
        <dbReference type="Proteomes" id="UP000069272"/>
    </source>
</evidence>
<reference evidence="1" key="2">
    <citation type="submission" date="2022-08" db="UniProtKB">
        <authorList>
            <consortium name="EnsemblMetazoa"/>
        </authorList>
    </citation>
    <scope>IDENTIFICATION</scope>
    <source>
        <strain evidence="1">STECLA/ALBI9_A</strain>
    </source>
</reference>
<organism evidence="1 2">
    <name type="scientific">Anopheles albimanus</name>
    <name type="common">New world malaria mosquito</name>
    <dbReference type="NCBI Taxonomy" id="7167"/>
    <lineage>
        <taxon>Eukaryota</taxon>
        <taxon>Metazoa</taxon>
        <taxon>Ecdysozoa</taxon>
        <taxon>Arthropoda</taxon>
        <taxon>Hexapoda</taxon>
        <taxon>Insecta</taxon>
        <taxon>Pterygota</taxon>
        <taxon>Neoptera</taxon>
        <taxon>Endopterygota</taxon>
        <taxon>Diptera</taxon>
        <taxon>Nematocera</taxon>
        <taxon>Culicoidea</taxon>
        <taxon>Culicidae</taxon>
        <taxon>Anophelinae</taxon>
        <taxon>Anopheles</taxon>
    </lineage>
</organism>
<dbReference type="EnsemblMetazoa" id="AALB002286-RA">
    <property type="protein sequence ID" value="AALB002286-PA"/>
    <property type="gene ID" value="AALB002286"/>
</dbReference>
<protein>
    <submittedName>
        <fullName evidence="1">Uncharacterized protein</fullName>
    </submittedName>
</protein>